<name>A0A8J5UY94_9ASCO</name>
<evidence type="ECO:0000256" key="2">
    <source>
        <dbReference type="SAM" id="MobiDB-lite"/>
    </source>
</evidence>
<feature type="region of interest" description="Disordered" evidence="2">
    <location>
        <begin position="93"/>
        <end position="174"/>
    </location>
</feature>
<proteinExistence type="predicted"/>
<dbReference type="OrthoDB" id="4025332at2759"/>
<dbReference type="RefSeq" id="XP_049263147.1">
    <property type="nucleotide sequence ID" value="XM_049407471.1"/>
</dbReference>
<keyword evidence="1" id="KW-0175">Coiled coil</keyword>
<dbReference type="GeneID" id="73470398"/>
<feature type="compositionally biased region" description="Polar residues" evidence="2">
    <location>
        <begin position="43"/>
        <end position="53"/>
    </location>
</feature>
<feature type="compositionally biased region" description="Low complexity" evidence="2">
    <location>
        <begin position="148"/>
        <end position="157"/>
    </location>
</feature>
<feature type="coiled-coil region" evidence="1">
    <location>
        <begin position="323"/>
        <end position="382"/>
    </location>
</feature>
<dbReference type="Pfam" id="PF13094">
    <property type="entry name" value="CENP-Q"/>
    <property type="match status" value="1"/>
</dbReference>
<organism evidence="3 4">
    <name type="scientific">[Candida] subhashii</name>
    <dbReference type="NCBI Taxonomy" id="561895"/>
    <lineage>
        <taxon>Eukaryota</taxon>
        <taxon>Fungi</taxon>
        <taxon>Dikarya</taxon>
        <taxon>Ascomycota</taxon>
        <taxon>Saccharomycotina</taxon>
        <taxon>Pichiomycetes</taxon>
        <taxon>Debaryomycetaceae</taxon>
        <taxon>Spathaspora</taxon>
    </lineage>
</organism>
<protein>
    <submittedName>
        <fullName evidence="3">Uncharacterized protein</fullName>
    </submittedName>
</protein>
<evidence type="ECO:0000313" key="3">
    <source>
        <dbReference type="EMBL" id="KAG7662914.1"/>
    </source>
</evidence>
<dbReference type="InterPro" id="IPR025212">
    <property type="entry name" value="CAD_CENP-Q"/>
</dbReference>
<comment type="caution">
    <text evidence="3">The sequence shown here is derived from an EMBL/GenBank/DDBJ whole genome shotgun (WGS) entry which is preliminary data.</text>
</comment>
<accession>A0A8J5UY94</accession>
<feature type="region of interest" description="Disordered" evidence="2">
    <location>
        <begin position="1"/>
        <end position="70"/>
    </location>
</feature>
<evidence type="ECO:0000313" key="4">
    <source>
        <dbReference type="Proteomes" id="UP000694255"/>
    </source>
</evidence>
<feature type="compositionally biased region" description="Polar residues" evidence="2">
    <location>
        <begin position="110"/>
        <end position="131"/>
    </location>
</feature>
<dbReference type="EMBL" id="JAGSYN010000159">
    <property type="protein sequence ID" value="KAG7662914.1"/>
    <property type="molecule type" value="Genomic_DNA"/>
</dbReference>
<sequence>MSTPSSSNEPSDTNGANTNAQRAGNYNKAFDEQELDNIHPQLIMQSATLGTGNQQQQSESDDSASIQEDDLLVNESDMEGSDNQNDSALFVNEESASPPSENNRGDRGVNQANNTRIGDNSLHTQQAQTRVNEGRPGEQVRILQFQNSSSDENVSDSSIDDDSTDDEVMNGEPPLKRKKLDEDLRVVHPSNYTMITQTKAISEGRIDRFWEPLEDMNVKSLTNILNLSLNKALDSLGGANTGDSGLNRNITTQKIMQAKEILSKTWLDMNNPQSFLARSVVSKFPLPGSVLTEGIVTRHVGELRDVLNYETLISRQTALEAYLSAEIEQVQQLESVYNELETQYLADKRYLIQLLGTVKTDIKELESDIKNKRRQLSLHNLKPNPDKGINLLTTTKRLSDFDPDKDEDIKPLLENIERNLKKISTPETRSLIELNEKLETLHHLFN</sequence>
<feature type="compositionally biased region" description="Acidic residues" evidence="2">
    <location>
        <begin position="158"/>
        <end position="169"/>
    </location>
</feature>
<gene>
    <name evidence="3" type="ORF">J8A68_003598</name>
</gene>
<dbReference type="AlphaFoldDB" id="A0A8J5UY94"/>
<reference evidence="3 4" key="1">
    <citation type="journal article" date="2021" name="DNA Res.">
        <title>Genome analysis of Candida subhashii reveals its hybrid nature and dual mitochondrial genome conformations.</title>
        <authorList>
            <person name="Mixao V."/>
            <person name="Hegedusova E."/>
            <person name="Saus E."/>
            <person name="Pryszcz L.P."/>
            <person name="Cillingova A."/>
            <person name="Nosek J."/>
            <person name="Gabaldon T."/>
        </authorList>
    </citation>
    <scope>NUCLEOTIDE SEQUENCE [LARGE SCALE GENOMIC DNA]</scope>
    <source>
        <strain evidence="3 4">CBS 10753</strain>
    </source>
</reference>
<feature type="compositionally biased region" description="Polar residues" evidence="2">
    <location>
        <begin position="1"/>
        <end position="24"/>
    </location>
</feature>
<dbReference type="Proteomes" id="UP000694255">
    <property type="component" value="Unassembled WGS sequence"/>
</dbReference>
<keyword evidence="4" id="KW-1185">Reference proteome</keyword>
<evidence type="ECO:0000256" key="1">
    <source>
        <dbReference type="SAM" id="Coils"/>
    </source>
</evidence>
<feature type="compositionally biased region" description="Acidic residues" evidence="2">
    <location>
        <begin position="59"/>
        <end position="70"/>
    </location>
</feature>